<reference evidence="19 20" key="1">
    <citation type="submission" date="2009-02" db="EMBL/GenBank/DDBJ databases">
        <title>Sequencing of the draft genome and assembly of Dethiobacter alkaliphilus AHT 1.</title>
        <authorList>
            <consortium name="US DOE Joint Genome Institute (JGI-PGF)"/>
            <person name="Lucas S."/>
            <person name="Copeland A."/>
            <person name="Lapidus A."/>
            <person name="Glavina del Rio T."/>
            <person name="Dalin E."/>
            <person name="Tice H."/>
            <person name="Bruce D."/>
            <person name="Goodwin L."/>
            <person name="Pitluck S."/>
            <person name="Larimer F."/>
            <person name="Land M.L."/>
            <person name="Hauser L."/>
            <person name="Muyzer G."/>
        </authorList>
    </citation>
    <scope>NUCLEOTIDE SEQUENCE [LARGE SCALE GENOMIC DNA]</scope>
    <source>
        <strain evidence="19 20">AHT 1</strain>
    </source>
</reference>
<dbReference type="Pfam" id="PF02878">
    <property type="entry name" value="PGM_PMM_I"/>
    <property type="match status" value="1"/>
</dbReference>
<dbReference type="Proteomes" id="UP000006443">
    <property type="component" value="Unassembled WGS sequence"/>
</dbReference>
<comment type="similarity">
    <text evidence="5 14">Belongs to the phosphohexose mutase family.</text>
</comment>
<dbReference type="PANTHER" id="PTHR45745">
    <property type="entry name" value="PHOSPHOMANNOMUTASE 45A"/>
    <property type="match status" value="1"/>
</dbReference>
<feature type="domain" description="Alpha-D-phosphohexomutase C-terminal" evidence="15">
    <location>
        <begin position="417"/>
        <end position="467"/>
    </location>
</feature>
<evidence type="ECO:0000256" key="7">
    <source>
        <dbReference type="ARBA" id="ARBA00022553"/>
    </source>
</evidence>
<comment type="caution">
    <text evidence="19">The sequence shown here is derived from an EMBL/GenBank/DDBJ whole genome shotgun (WGS) entry which is preliminary data.</text>
</comment>
<evidence type="ECO:0000256" key="2">
    <source>
        <dbReference type="ARBA" id="ARBA00001946"/>
    </source>
</evidence>
<dbReference type="GO" id="GO:0006166">
    <property type="term" value="P:purine ribonucleoside salvage"/>
    <property type="evidence" value="ECO:0007669"/>
    <property type="project" value="TreeGrafter"/>
</dbReference>
<dbReference type="PANTHER" id="PTHR45745:SF1">
    <property type="entry name" value="PHOSPHOGLUCOMUTASE 2B-RELATED"/>
    <property type="match status" value="1"/>
</dbReference>
<evidence type="ECO:0000313" key="20">
    <source>
        <dbReference type="Proteomes" id="UP000006443"/>
    </source>
</evidence>
<evidence type="ECO:0000256" key="13">
    <source>
        <dbReference type="ARBA" id="ARBA00041467"/>
    </source>
</evidence>
<dbReference type="PRINTS" id="PR00509">
    <property type="entry name" value="PGMPMM"/>
</dbReference>
<evidence type="ECO:0000256" key="9">
    <source>
        <dbReference type="ARBA" id="ARBA00022842"/>
    </source>
</evidence>
<evidence type="ECO:0000256" key="12">
    <source>
        <dbReference type="ARBA" id="ARBA00041398"/>
    </source>
</evidence>
<dbReference type="Pfam" id="PF00408">
    <property type="entry name" value="PGM_PMM_IV"/>
    <property type="match status" value="1"/>
</dbReference>
<evidence type="ECO:0000259" key="18">
    <source>
        <dbReference type="Pfam" id="PF02880"/>
    </source>
</evidence>
<name>C0GGH9_DETAL</name>
<evidence type="ECO:0000256" key="10">
    <source>
        <dbReference type="ARBA" id="ARBA00023235"/>
    </source>
</evidence>
<dbReference type="AlphaFoldDB" id="C0GGH9"/>
<feature type="domain" description="Alpha-D-phosphohexomutase alpha/beta/alpha" evidence="18">
    <location>
        <begin position="270"/>
        <end position="380"/>
    </location>
</feature>
<gene>
    <name evidence="19" type="ORF">DealDRAFT_1543</name>
</gene>
<dbReference type="InterPro" id="IPR005843">
    <property type="entry name" value="A-D-PHexomutase_C"/>
</dbReference>
<dbReference type="GO" id="GO:0005975">
    <property type="term" value="P:carbohydrate metabolic process"/>
    <property type="evidence" value="ECO:0007669"/>
    <property type="project" value="InterPro"/>
</dbReference>
<dbReference type="InterPro" id="IPR016066">
    <property type="entry name" value="A-D-PHexomutase_CS"/>
</dbReference>
<dbReference type="InterPro" id="IPR016055">
    <property type="entry name" value="A-D-PHexomutase_a/b/a-I/II/III"/>
</dbReference>
<sequence length="483" mass="53093">MAEITFGTDGWRAIIAEDFTFDNVRCVSQAIATHLRDEGLADRGIVIGYDTRFLAEKFALVVAEVMTRYNIQVYLCKTHTPTPVVAHAVTVHNAGGAVMLTASHNPAEYLGIKFIPAYAGPALPADIAPIVACLVDIQKSGTVDRYSLTHAWEKGLVETIEPMEEYVNHVEKLIDFSAIKKSGINVVVDPMYGAGIGYLDEFLTKHGCKVETINNKRDPLFGGALPEPTAHHLKALAEKVKETKADIGVALDGDADRLGVIDPSGRYYSPNEILTLFMEYLIESRGWEGTVARTVATTHMLDRIADHHGFSIVETPVGFKYIGQAMREQDAFLGGEESGGVSIRGHVPEKDGILGCLLFIEMLAKTGKTAAQLLKEISDNYGPLYSERIDLRTTEEAKKDIINNMESWEPKELAGTPVVSQSRVDGLKIVLENGNWCLVRASGTEPVFRIYVEADSEEEKKKIQQHVKQTLCSQTKEGEPCTI</sequence>
<dbReference type="PROSITE" id="PS00710">
    <property type="entry name" value="PGM_PMM"/>
    <property type="match status" value="1"/>
</dbReference>
<keyword evidence="9 14" id="KW-0460">Magnesium</keyword>
<dbReference type="CDD" id="cd05800">
    <property type="entry name" value="PGM_like2"/>
    <property type="match status" value="1"/>
</dbReference>
<keyword evidence="10 19" id="KW-0413">Isomerase</keyword>
<dbReference type="RefSeq" id="WP_008516369.1">
    <property type="nucleotide sequence ID" value="NZ_ACJM01000007.1"/>
</dbReference>
<evidence type="ECO:0000256" key="1">
    <source>
        <dbReference type="ARBA" id="ARBA00000443"/>
    </source>
</evidence>
<keyword evidence="7" id="KW-0597">Phosphoprotein</keyword>
<evidence type="ECO:0000256" key="4">
    <source>
        <dbReference type="ARBA" id="ARBA00005189"/>
    </source>
</evidence>
<dbReference type="InterPro" id="IPR005846">
    <property type="entry name" value="A-D-PHexomutase_a/b/a-III"/>
</dbReference>
<dbReference type="InterPro" id="IPR005844">
    <property type="entry name" value="A-D-PHexomutase_a/b/a-I"/>
</dbReference>
<evidence type="ECO:0000256" key="3">
    <source>
        <dbReference type="ARBA" id="ARBA00005164"/>
    </source>
</evidence>
<keyword evidence="20" id="KW-1185">Reference proteome</keyword>
<evidence type="ECO:0000313" key="19">
    <source>
        <dbReference type="EMBL" id="EEG77420.1"/>
    </source>
</evidence>
<organism evidence="19 20">
    <name type="scientific">Dethiobacter alkaliphilus AHT 1</name>
    <dbReference type="NCBI Taxonomy" id="555088"/>
    <lineage>
        <taxon>Bacteria</taxon>
        <taxon>Bacillati</taxon>
        <taxon>Bacillota</taxon>
        <taxon>Dethiobacteria</taxon>
        <taxon>Dethiobacterales</taxon>
        <taxon>Dethiobacteraceae</taxon>
        <taxon>Dethiobacter</taxon>
    </lineage>
</organism>
<protein>
    <recommendedName>
        <fullName evidence="11">Phosphoglucomutase</fullName>
        <ecNumber evidence="6">5.4.2.2</ecNumber>
    </recommendedName>
    <alternativeName>
        <fullName evidence="13">Alpha-phosphoglucomutase</fullName>
    </alternativeName>
    <alternativeName>
        <fullName evidence="12">Glucose phosphomutase</fullName>
    </alternativeName>
</protein>
<dbReference type="Gene3D" id="3.30.310.50">
    <property type="entry name" value="Alpha-D-phosphohexomutase, C-terminal domain"/>
    <property type="match status" value="1"/>
</dbReference>
<feature type="domain" description="Alpha-D-phosphohexomutase alpha/beta/alpha" evidence="16">
    <location>
        <begin position="5"/>
        <end position="134"/>
    </location>
</feature>
<dbReference type="Pfam" id="PF02880">
    <property type="entry name" value="PGM_PMM_III"/>
    <property type="match status" value="1"/>
</dbReference>
<dbReference type="GO" id="GO:0008973">
    <property type="term" value="F:phosphopentomutase activity"/>
    <property type="evidence" value="ECO:0007669"/>
    <property type="project" value="TreeGrafter"/>
</dbReference>
<evidence type="ECO:0000256" key="14">
    <source>
        <dbReference type="RuleBase" id="RU004326"/>
    </source>
</evidence>
<dbReference type="eggNOG" id="COG1109">
    <property type="taxonomic scope" value="Bacteria"/>
</dbReference>
<dbReference type="GO" id="GO:0000287">
    <property type="term" value="F:magnesium ion binding"/>
    <property type="evidence" value="ECO:0007669"/>
    <property type="project" value="InterPro"/>
</dbReference>
<comment type="cofactor">
    <cofactor evidence="2">
        <name>Mg(2+)</name>
        <dbReference type="ChEBI" id="CHEBI:18420"/>
    </cofactor>
</comment>
<evidence type="ECO:0000256" key="8">
    <source>
        <dbReference type="ARBA" id="ARBA00022723"/>
    </source>
</evidence>
<evidence type="ECO:0000256" key="6">
    <source>
        <dbReference type="ARBA" id="ARBA00012728"/>
    </source>
</evidence>
<dbReference type="OrthoDB" id="9806956at2"/>
<dbReference type="SUPFAM" id="SSF55957">
    <property type="entry name" value="Phosphoglucomutase, C-terminal domain"/>
    <property type="match status" value="1"/>
</dbReference>
<dbReference type="InterPro" id="IPR005845">
    <property type="entry name" value="A-D-PHexomutase_a/b/a-II"/>
</dbReference>
<evidence type="ECO:0000259" key="16">
    <source>
        <dbReference type="Pfam" id="PF02878"/>
    </source>
</evidence>
<dbReference type="Gene3D" id="3.40.120.10">
    <property type="entry name" value="Alpha-D-Glucose-1,6-Bisphosphate, subunit A, domain 3"/>
    <property type="match status" value="3"/>
</dbReference>
<evidence type="ECO:0000259" key="15">
    <source>
        <dbReference type="Pfam" id="PF00408"/>
    </source>
</evidence>
<dbReference type="STRING" id="555088.DealDRAFT_1543"/>
<dbReference type="InterPro" id="IPR036900">
    <property type="entry name" value="A-D-PHexomutase_C_sf"/>
</dbReference>
<feature type="domain" description="Alpha-D-phosphohexomutase alpha/beta/alpha" evidence="17">
    <location>
        <begin position="164"/>
        <end position="265"/>
    </location>
</feature>
<keyword evidence="8 14" id="KW-0479">Metal-binding</keyword>
<dbReference type="SUPFAM" id="SSF53738">
    <property type="entry name" value="Phosphoglucomutase, first 3 domains"/>
    <property type="match status" value="2"/>
</dbReference>
<dbReference type="EC" id="5.4.2.2" evidence="6"/>
<proteinExistence type="inferred from homology"/>
<comment type="pathway">
    <text evidence="3">Glycolipid metabolism; diglucosyl-diacylglycerol biosynthesis.</text>
</comment>
<dbReference type="EMBL" id="ACJM01000007">
    <property type="protein sequence ID" value="EEG77420.1"/>
    <property type="molecule type" value="Genomic_DNA"/>
</dbReference>
<accession>C0GGH9</accession>
<evidence type="ECO:0000256" key="11">
    <source>
        <dbReference type="ARBA" id="ARBA00039995"/>
    </source>
</evidence>
<dbReference type="GO" id="GO:0004614">
    <property type="term" value="F:phosphoglucomutase activity"/>
    <property type="evidence" value="ECO:0007669"/>
    <property type="project" value="UniProtKB-EC"/>
</dbReference>
<evidence type="ECO:0000259" key="17">
    <source>
        <dbReference type="Pfam" id="PF02879"/>
    </source>
</evidence>
<evidence type="ECO:0000256" key="5">
    <source>
        <dbReference type="ARBA" id="ARBA00010231"/>
    </source>
</evidence>
<dbReference type="Pfam" id="PF02879">
    <property type="entry name" value="PGM_PMM_II"/>
    <property type="match status" value="1"/>
</dbReference>
<comment type="pathway">
    <text evidence="4">Lipid metabolism.</text>
</comment>
<dbReference type="InterPro" id="IPR005841">
    <property type="entry name" value="Alpha-D-phosphohexomutase_SF"/>
</dbReference>
<comment type="catalytic activity">
    <reaction evidence="1">
        <text>alpha-D-glucose 1-phosphate = alpha-D-glucose 6-phosphate</text>
        <dbReference type="Rhea" id="RHEA:23536"/>
        <dbReference type="ChEBI" id="CHEBI:58225"/>
        <dbReference type="ChEBI" id="CHEBI:58601"/>
        <dbReference type="EC" id="5.4.2.2"/>
    </reaction>
</comment>